<name>I3SII0_LOTJA</name>
<proteinExistence type="evidence at transcript level"/>
<sequence>MKSHQNALQLLRVRIKFWGRVYFLYFLFQDLIPRSAEATQPHPQNPTGTKGRK</sequence>
<dbReference type="EMBL" id="BT140277">
    <property type="protein sequence ID" value="AFK40072.1"/>
    <property type="molecule type" value="mRNA"/>
</dbReference>
<protein>
    <submittedName>
        <fullName evidence="1">Uncharacterized protein</fullName>
    </submittedName>
</protein>
<organism evidence="1">
    <name type="scientific">Lotus japonicus</name>
    <name type="common">Lotus corniculatus var. japonicus</name>
    <dbReference type="NCBI Taxonomy" id="34305"/>
    <lineage>
        <taxon>Eukaryota</taxon>
        <taxon>Viridiplantae</taxon>
        <taxon>Streptophyta</taxon>
        <taxon>Embryophyta</taxon>
        <taxon>Tracheophyta</taxon>
        <taxon>Spermatophyta</taxon>
        <taxon>Magnoliopsida</taxon>
        <taxon>eudicotyledons</taxon>
        <taxon>Gunneridae</taxon>
        <taxon>Pentapetalae</taxon>
        <taxon>rosids</taxon>
        <taxon>fabids</taxon>
        <taxon>Fabales</taxon>
        <taxon>Fabaceae</taxon>
        <taxon>Papilionoideae</taxon>
        <taxon>50 kb inversion clade</taxon>
        <taxon>NPAAA clade</taxon>
        <taxon>Hologalegina</taxon>
        <taxon>robinioid clade</taxon>
        <taxon>Loteae</taxon>
        <taxon>Lotus</taxon>
    </lineage>
</organism>
<reference evidence="1" key="1">
    <citation type="submission" date="2012-05" db="EMBL/GenBank/DDBJ databases">
        <authorList>
            <person name="Krishnakumar V."/>
            <person name="Cheung F."/>
            <person name="Xiao Y."/>
            <person name="Chan A."/>
            <person name="Moskal W.A."/>
            <person name="Town C.D."/>
        </authorList>
    </citation>
    <scope>NUCLEOTIDE SEQUENCE</scope>
</reference>
<dbReference type="AlphaFoldDB" id="I3SII0"/>
<accession>I3SII0</accession>
<evidence type="ECO:0000313" key="1">
    <source>
        <dbReference type="EMBL" id="AFK40072.1"/>
    </source>
</evidence>